<keyword evidence="1" id="KW-0812">Transmembrane</keyword>
<proteinExistence type="predicted"/>
<protein>
    <submittedName>
        <fullName evidence="2">Uncharacterized protein</fullName>
    </submittedName>
</protein>
<keyword evidence="3" id="KW-1185">Reference proteome</keyword>
<dbReference type="Gene3D" id="1.20.1070.10">
    <property type="entry name" value="Rhodopsin 7-helix transmembrane proteins"/>
    <property type="match status" value="1"/>
</dbReference>
<dbReference type="RefSeq" id="WP_014933494.1">
    <property type="nucleotide sequence ID" value="NC_019908.1"/>
</dbReference>
<name>A0A3B6VRJ0_BRAPL</name>
<organism evidence="2 3">
    <name type="scientific">Brachyspira pilosicoli P43/6/78</name>
    <dbReference type="NCBI Taxonomy" id="1042417"/>
    <lineage>
        <taxon>Bacteria</taxon>
        <taxon>Pseudomonadati</taxon>
        <taxon>Spirochaetota</taxon>
        <taxon>Spirochaetia</taxon>
        <taxon>Brachyspirales</taxon>
        <taxon>Brachyspiraceae</taxon>
        <taxon>Brachyspira</taxon>
    </lineage>
</organism>
<gene>
    <name evidence="2" type="ORF">BPP43_00425</name>
</gene>
<dbReference type="Proteomes" id="UP000010793">
    <property type="component" value="Chromosome"/>
</dbReference>
<dbReference type="EMBL" id="CP002873">
    <property type="protein sequence ID" value="AGA65449.1"/>
    <property type="molecule type" value="Genomic_DNA"/>
</dbReference>
<evidence type="ECO:0000256" key="1">
    <source>
        <dbReference type="SAM" id="Phobius"/>
    </source>
</evidence>
<feature type="transmembrane region" description="Helical" evidence="1">
    <location>
        <begin position="12"/>
        <end position="39"/>
    </location>
</feature>
<feature type="transmembrane region" description="Helical" evidence="1">
    <location>
        <begin position="86"/>
        <end position="107"/>
    </location>
</feature>
<dbReference type="KEGG" id="bpip:BPP43_00425"/>
<evidence type="ECO:0000313" key="2">
    <source>
        <dbReference type="EMBL" id="AGA65449.1"/>
    </source>
</evidence>
<accession>A0A3B6VRJ0</accession>
<reference evidence="2 3" key="1">
    <citation type="journal article" date="2013" name="Genome Announc.">
        <title>Complete Genome Sequence of the Porcine Strain Brachyspira pilosicoli P43/6/78(T.).</title>
        <authorList>
            <person name="Lin C."/>
            <person name="den Bakker H.C."/>
            <person name="Suzuki H."/>
            <person name="Lefebure T."/>
            <person name="Ponnala L."/>
            <person name="Sun Q."/>
            <person name="Stanhope M.J."/>
            <person name="Wiedmann M."/>
            <person name="Duhamel G.E."/>
        </authorList>
    </citation>
    <scope>NUCLEOTIDE SEQUENCE [LARGE SCALE GENOMIC DNA]</scope>
    <source>
        <strain evidence="2 3">P43/6/78</strain>
    </source>
</reference>
<keyword evidence="1" id="KW-0472">Membrane</keyword>
<evidence type="ECO:0000313" key="3">
    <source>
        <dbReference type="Proteomes" id="UP000010793"/>
    </source>
</evidence>
<sequence length="120" mass="14638">METLNFNNIEQIMTFYLIFNFIILLCLIYIVVSLIFRLIPKKKEENKKEDTKLKQKNIKRRKKKDIIELFWTEDKDSKSKTIVKRVIFIFFIIFTSYYIFNSISFIIENIDVVKRVLKIE</sequence>
<dbReference type="AlphaFoldDB" id="A0A3B6VRJ0"/>
<keyword evidence="1" id="KW-1133">Transmembrane helix</keyword>